<proteinExistence type="predicted"/>
<evidence type="ECO:0008006" key="4">
    <source>
        <dbReference type="Google" id="ProtNLM"/>
    </source>
</evidence>
<dbReference type="PANTHER" id="PTHR34605">
    <property type="entry name" value="PHAGE_INTEGRASE DOMAIN-CONTAINING PROTEIN"/>
    <property type="match status" value="1"/>
</dbReference>
<keyword evidence="3" id="KW-1185">Reference proteome</keyword>
<dbReference type="OrthoDB" id="167512at2759"/>
<accession>A0A225UTY8</accession>
<evidence type="ECO:0000256" key="1">
    <source>
        <dbReference type="ARBA" id="ARBA00023172"/>
    </source>
</evidence>
<protein>
    <recommendedName>
        <fullName evidence="4">Tyr recombinase domain-containing protein</fullName>
    </recommendedName>
</protein>
<dbReference type="PANTHER" id="PTHR34605:SF4">
    <property type="entry name" value="DNA ADENINE METHYLTRANSFERASE"/>
    <property type="match status" value="1"/>
</dbReference>
<sequence>MLSRSGHPYLCPVFGALILLQARRNFPVGIPAAVYMSAGGMPAYISTTHVADTIKRAATNAVRDPRHFNSHSLRPGGATRTYRSGADALTIQFHDRWLSDAFKTYTRLCKESVATLSADMVLDSRGDSILH</sequence>
<dbReference type="GO" id="GO:0003677">
    <property type="term" value="F:DNA binding"/>
    <property type="evidence" value="ECO:0007669"/>
    <property type="project" value="InterPro"/>
</dbReference>
<evidence type="ECO:0000313" key="3">
    <source>
        <dbReference type="Proteomes" id="UP000198211"/>
    </source>
</evidence>
<dbReference type="SUPFAM" id="SSF56349">
    <property type="entry name" value="DNA breaking-rejoining enzymes"/>
    <property type="match status" value="1"/>
</dbReference>
<name>A0A225UTY8_9STRA</name>
<dbReference type="AlphaFoldDB" id="A0A225UTY8"/>
<comment type="caution">
    <text evidence="2">The sequence shown here is derived from an EMBL/GenBank/DDBJ whole genome shotgun (WGS) entry which is preliminary data.</text>
</comment>
<gene>
    <name evidence="2" type="ORF">PHMEG_00033277</name>
</gene>
<dbReference type="InterPro" id="IPR052925">
    <property type="entry name" value="Phage_Integrase-like_Recomb"/>
</dbReference>
<evidence type="ECO:0000313" key="2">
    <source>
        <dbReference type="EMBL" id="OWY96452.1"/>
    </source>
</evidence>
<keyword evidence="1" id="KW-0233">DNA recombination</keyword>
<dbReference type="InterPro" id="IPR013762">
    <property type="entry name" value="Integrase-like_cat_sf"/>
</dbReference>
<dbReference type="GO" id="GO:0006310">
    <property type="term" value="P:DNA recombination"/>
    <property type="evidence" value="ECO:0007669"/>
    <property type="project" value="UniProtKB-KW"/>
</dbReference>
<dbReference type="Gene3D" id="1.10.443.10">
    <property type="entry name" value="Intergrase catalytic core"/>
    <property type="match status" value="1"/>
</dbReference>
<dbReference type="GO" id="GO:0015074">
    <property type="term" value="P:DNA integration"/>
    <property type="evidence" value="ECO:0007669"/>
    <property type="project" value="InterPro"/>
</dbReference>
<organism evidence="2 3">
    <name type="scientific">Phytophthora megakarya</name>
    <dbReference type="NCBI Taxonomy" id="4795"/>
    <lineage>
        <taxon>Eukaryota</taxon>
        <taxon>Sar</taxon>
        <taxon>Stramenopiles</taxon>
        <taxon>Oomycota</taxon>
        <taxon>Peronosporomycetes</taxon>
        <taxon>Peronosporales</taxon>
        <taxon>Peronosporaceae</taxon>
        <taxon>Phytophthora</taxon>
    </lineage>
</organism>
<reference evidence="3" key="1">
    <citation type="submission" date="2017-03" db="EMBL/GenBank/DDBJ databases">
        <title>Phytopthora megakarya and P. palmivora, two closely related causual agents of cacao black pod achieved similar genome size and gene model numbers by different mechanisms.</title>
        <authorList>
            <person name="Ali S."/>
            <person name="Shao J."/>
            <person name="Larry D.J."/>
            <person name="Kronmiller B."/>
            <person name="Shen D."/>
            <person name="Strem M.D."/>
            <person name="Melnick R.L."/>
            <person name="Guiltinan M.J."/>
            <person name="Tyler B.M."/>
            <person name="Meinhardt L.W."/>
            <person name="Bailey B.A."/>
        </authorList>
    </citation>
    <scope>NUCLEOTIDE SEQUENCE [LARGE SCALE GENOMIC DNA]</scope>
    <source>
        <strain evidence="3">zdho120</strain>
    </source>
</reference>
<dbReference type="InterPro" id="IPR011010">
    <property type="entry name" value="DNA_brk_join_enz"/>
</dbReference>
<dbReference type="Proteomes" id="UP000198211">
    <property type="component" value="Unassembled WGS sequence"/>
</dbReference>
<dbReference type="EMBL" id="NBNE01011614">
    <property type="protein sequence ID" value="OWY96452.1"/>
    <property type="molecule type" value="Genomic_DNA"/>
</dbReference>